<comment type="caution">
    <text evidence="1">The sequence shown here is derived from an EMBL/GenBank/DDBJ whole genome shotgun (WGS) entry which is preliminary data.</text>
</comment>
<dbReference type="Proteomes" id="UP000061665">
    <property type="component" value="Unassembled WGS sequence"/>
</dbReference>
<dbReference type="EMBL" id="LOZE01000114">
    <property type="protein sequence ID" value="KVM24764.1"/>
    <property type="molecule type" value="Genomic_DNA"/>
</dbReference>
<accession>A0AB73FWK9</accession>
<organism evidence="1 2">
    <name type="scientific">Burkholderia ubonensis</name>
    <dbReference type="NCBI Taxonomy" id="101571"/>
    <lineage>
        <taxon>Bacteria</taxon>
        <taxon>Pseudomonadati</taxon>
        <taxon>Pseudomonadota</taxon>
        <taxon>Betaproteobacteria</taxon>
        <taxon>Burkholderiales</taxon>
        <taxon>Burkholderiaceae</taxon>
        <taxon>Burkholderia</taxon>
        <taxon>Burkholderia cepacia complex</taxon>
    </lineage>
</organism>
<dbReference type="InterPro" id="IPR036086">
    <property type="entry name" value="ParB/Sulfiredoxin_sf"/>
</dbReference>
<evidence type="ECO:0000313" key="1">
    <source>
        <dbReference type="EMBL" id="KVM24764.1"/>
    </source>
</evidence>
<evidence type="ECO:0000313" key="2">
    <source>
        <dbReference type="Proteomes" id="UP000061665"/>
    </source>
</evidence>
<dbReference type="AlphaFoldDB" id="A0AB73FWK9"/>
<protein>
    <recommendedName>
        <fullName evidence="3">ParB/Sulfiredoxin domain-containing protein</fullName>
    </recommendedName>
</protein>
<sequence length="141" mass="16202">MQKINDAFEDGQDVRVHTSKSGENTYLIYDPDDRAYYSIASNETWYPTELYDYTQIGTWETGKPNQQYAPIEQFDSGREELIQARIDSAQTAIENGVRLDPVKVQEVHQGGAIRYKIVDGNHRNFAGRRLGLRTLPYKIVD</sequence>
<proteinExistence type="predicted"/>
<dbReference type="Gene3D" id="3.90.1530.10">
    <property type="entry name" value="Conserved hypothetical protein from pyrococcus furiosus pfu- 392566-001, ParB domain"/>
    <property type="match status" value="1"/>
</dbReference>
<gene>
    <name evidence="1" type="ORF">WJ53_14630</name>
</gene>
<name>A0AB73FWK9_9BURK</name>
<dbReference type="SUPFAM" id="SSF110849">
    <property type="entry name" value="ParB/Sulfiredoxin"/>
    <property type="match status" value="1"/>
</dbReference>
<evidence type="ECO:0008006" key="3">
    <source>
        <dbReference type="Google" id="ProtNLM"/>
    </source>
</evidence>
<reference evidence="1 2" key="1">
    <citation type="submission" date="2015-11" db="EMBL/GenBank/DDBJ databases">
        <title>Expanding the genomic diversity of Burkholderia species for the development of highly accurate diagnostics.</title>
        <authorList>
            <person name="Sahl J."/>
            <person name="Keim P."/>
            <person name="Wagner D."/>
        </authorList>
    </citation>
    <scope>NUCLEOTIDE SEQUENCE [LARGE SCALE GENOMIC DNA]</scope>
    <source>
        <strain evidence="1 2">MSMB2058</strain>
    </source>
</reference>